<reference evidence="1 2" key="1">
    <citation type="submission" date="2020-02" db="EMBL/GenBank/DDBJ databases">
        <authorList>
            <person name="Zheng R.K."/>
            <person name="Sun C.M."/>
        </authorList>
    </citation>
    <scope>NUCLEOTIDE SEQUENCE [LARGE SCALE GENOMIC DNA]</scope>
    <source>
        <strain evidence="2">zrk23</strain>
    </source>
</reference>
<dbReference type="AlphaFoldDB" id="A0A6G6YAS4"/>
<protein>
    <submittedName>
        <fullName evidence="1">C40 family peptidase</fullName>
    </submittedName>
</protein>
<gene>
    <name evidence="1" type="ORF">G5C33_18385</name>
</gene>
<organism evidence="1 2">
    <name type="scientific">Stakelama tenebrarum</name>
    <dbReference type="NCBI Taxonomy" id="2711215"/>
    <lineage>
        <taxon>Bacteria</taxon>
        <taxon>Pseudomonadati</taxon>
        <taxon>Pseudomonadota</taxon>
        <taxon>Alphaproteobacteria</taxon>
        <taxon>Sphingomonadales</taxon>
        <taxon>Sphingomonadaceae</taxon>
        <taxon>Stakelama</taxon>
    </lineage>
</organism>
<keyword evidence="2" id="KW-1185">Reference proteome</keyword>
<name>A0A6G6YAS4_9SPHN</name>
<accession>A0A6G6YAS4</accession>
<dbReference type="InterPro" id="IPR038765">
    <property type="entry name" value="Papain-like_cys_pep_sf"/>
</dbReference>
<evidence type="ECO:0000313" key="2">
    <source>
        <dbReference type="Proteomes" id="UP000501568"/>
    </source>
</evidence>
<evidence type="ECO:0000313" key="1">
    <source>
        <dbReference type="EMBL" id="QIG82035.1"/>
    </source>
</evidence>
<dbReference type="Proteomes" id="UP000501568">
    <property type="component" value="Chromosome"/>
</dbReference>
<dbReference type="SUPFAM" id="SSF54001">
    <property type="entry name" value="Cysteine proteinases"/>
    <property type="match status" value="1"/>
</dbReference>
<dbReference type="KEGG" id="spzr:G5C33_18385"/>
<dbReference type="Gene3D" id="3.90.1720.10">
    <property type="entry name" value="endopeptidase domain like (from Nostoc punctiforme)"/>
    <property type="match status" value="1"/>
</dbReference>
<dbReference type="EMBL" id="CP049109">
    <property type="protein sequence ID" value="QIG82035.1"/>
    <property type="molecule type" value="Genomic_DNA"/>
</dbReference>
<sequence length="135" mass="14026">MRADEDGEAALAAARAALGTRFRLHGRDCATGLDCVGLAALAMRAEGHGGPVPSGYAMRSADAARVVALLDSSGLVRAADARRGDLLLCRMGPGQLHLAIQDADGVIHADAMLRRVVARPGPVPWPVIGAWRVRG</sequence>
<proteinExistence type="predicted"/>